<dbReference type="OrthoDB" id="9802248at2"/>
<name>A0A7V7RLL5_9BACI</name>
<keyword evidence="2" id="KW-1185">Reference proteome</keyword>
<reference evidence="1 2" key="1">
    <citation type="journal article" date="2014" name="Arch. Microbiol.">
        <title>Bacillus mesophilum sp. nov., strain IITR-54T, a novel 4-chlorobiphenyl dechlorinating bacterium.</title>
        <authorList>
            <person name="Manickam N."/>
            <person name="Singh N.K."/>
            <person name="Bajaj A."/>
            <person name="Kumar R.M."/>
            <person name="Kaur G."/>
            <person name="Kaur N."/>
            <person name="Bala M."/>
            <person name="Kumar A."/>
            <person name="Mayilraj S."/>
        </authorList>
    </citation>
    <scope>NUCLEOTIDE SEQUENCE [LARGE SCALE GENOMIC DNA]</scope>
    <source>
        <strain evidence="1 2">IITR-54</strain>
    </source>
</reference>
<dbReference type="EMBL" id="WBOT01000003">
    <property type="protein sequence ID" value="KAB2332719.1"/>
    <property type="molecule type" value="Genomic_DNA"/>
</dbReference>
<dbReference type="SUPFAM" id="SSF56281">
    <property type="entry name" value="Metallo-hydrolase/oxidoreductase"/>
    <property type="match status" value="1"/>
</dbReference>
<protein>
    <recommendedName>
        <fullName evidence="3">Metallo-beta-lactamase domain-containing protein</fullName>
    </recommendedName>
</protein>
<gene>
    <name evidence="1" type="ORF">F7732_11575</name>
</gene>
<organism evidence="1 2">
    <name type="scientific">Bacillus mesophilum</name>
    <dbReference type="NCBI Taxonomy" id="1071718"/>
    <lineage>
        <taxon>Bacteria</taxon>
        <taxon>Bacillati</taxon>
        <taxon>Bacillota</taxon>
        <taxon>Bacilli</taxon>
        <taxon>Bacillales</taxon>
        <taxon>Bacillaceae</taxon>
        <taxon>Bacillus</taxon>
    </lineage>
</organism>
<dbReference type="InterPro" id="IPR036866">
    <property type="entry name" value="RibonucZ/Hydroxyglut_hydro"/>
</dbReference>
<proteinExistence type="predicted"/>
<dbReference type="RefSeq" id="WP_151574013.1">
    <property type="nucleotide sequence ID" value="NZ_WBOT01000003.1"/>
</dbReference>
<evidence type="ECO:0008006" key="3">
    <source>
        <dbReference type="Google" id="ProtNLM"/>
    </source>
</evidence>
<dbReference type="AlphaFoldDB" id="A0A7V7RLL5"/>
<comment type="caution">
    <text evidence="1">The sequence shown here is derived from an EMBL/GenBank/DDBJ whole genome shotgun (WGS) entry which is preliminary data.</text>
</comment>
<accession>A0A7V7RLL5</accession>
<sequence>MLNEGDEIETGNRMLTIYHTPEHISILENSNDYLFTGDLLYEEIQCIANVPNVTKVYGGHNTIGFDANLLQEVGNAVKVLKEKDQVM</sequence>
<evidence type="ECO:0000313" key="1">
    <source>
        <dbReference type="EMBL" id="KAB2332719.1"/>
    </source>
</evidence>
<dbReference type="Proteomes" id="UP000441354">
    <property type="component" value="Unassembled WGS sequence"/>
</dbReference>
<dbReference type="Gene3D" id="3.60.15.10">
    <property type="entry name" value="Ribonuclease Z/Hydroxyacylglutathione hydrolase-like"/>
    <property type="match status" value="1"/>
</dbReference>
<evidence type="ECO:0000313" key="2">
    <source>
        <dbReference type="Proteomes" id="UP000441354"/>
    </source>
</evidence>